<feature type="compositionally biased region" description="Low complexity" evidence="1">
    <location>
        <begin position="379"/>
        <end position="398"/>
    </location>
</feature>
<name>A0A485L7J9_9STRA</name>
<reference evidence="3 4" key="1">
    <citation type="submission" date="2019-03" db="EMBL/GenBank/DDBJ databases">
        <authorList>
            <person name="Gaulin E."/>
            <person name="Dumas B."/>
        </authorList>
    </citation>
    <scope>NUCLEOTIDE SEQUENCE [LARGE SCALE GENOMIC DNA]</scope>
    <source>
        <strain evidence="3">CBS 568.67</strain>
    </source>
</reference>
<accession>A0A485L7J9</accession>
<feature type="compositionally biased region" description="Polar residues" evidence="1">
    <location>
        <begin position="45"/>
        <end position="57"/>
    </location>
</feature>
<sequence length="658" mass="71388">MMEEDASDASPRHRKTSVRPQRPSQPSPLKLQAAAPSFRGPSAILWSSTSPSQSTTAHVPRPVDRTVHTRSQFRITFPADESPLNEGHMSGWSSPHALPYRPLGKPDLNMKLSPNLRSANVRNESQVSRKSADARSNDVIHPLLARENPAAVVEEGSGIKPHALLPAYSPAHVKHLKCPPRLTSDPSFAVLQQAIHDCSLRVCTVKHGTSAFSRTIVPHGAADVTRVVPPSDLPVVVDDVYLPYTTRKPQMFPVLPLATFQQYVANAEAAAPPPGTSALGRTNHVAAMSSASSARHLHHHHPLTTSPTNIVHHKTATQRLTTMTTAAGGDVLPPEAKAAQCVDKLSKSLDNVLGPNRVGHRPSNYTSTIAALGSDPLASTTTTNSMPTTTTTTPPSSSVDGVATSLHGIERLQHVIDAREAMKQLFSQDLLVLLQSLERGRWSCFCIKFASFHTHRDLAVALFRMNERSEATRRANMQTVLADTAWYTGLLALVATATPVGQSPPTACAFVIDTIRKVIAEGHALQPAVLCSLVLCLTRDELALDSTQAVLKYLRGVVNLSLDAWGAFFSQAKLQPPREVLEKRVSFEMAARKRSKMNFARIKQVIKNKAIMETLVKPRLQMLKRQQPSSSSGFVSRGSKIDKRVLDDADEIVSGGVG</sequence>
<dbReference type="EMBL" id="VJMH01006146">
    <property type="protein sequence ID" value="KAF0691379.1"/>
    <property type="molecule type" value="Genomic_DNA"/>
</dbReference>
<dbReference type="Proteomes" id="UP000332933">
    <property type="component" value="Unassembled WGS sequence"/>
</dbReference>
<evidence type="ECO:0000256" key="1">
    <source>
        <dbReference type="SAM" id="MobiDB-lite"/>
    </source>
</evidence>
<protein>
    <submittedName>
        <fullName evidence="3">Aste57867_17375 protein</fullName>
    </submittedName>
</protein>
<organism evidence="3 4">
    <name type="scientific">Aphanomyces stellatus</name>
    <dbReference type="NCBI Taxonomy" id="120398"/>
    <lineage>
        <taxon>Eukaryota</taxon>
        <taxon>Sar</taxon>
        <taxon>Stramenopiles</taxon>
        <taxon>Oomycota</taxon>
        <taxon>Saprolegniomycetes</taxon>
        <taxon>Saprolegniales</taxon>
        <taxon>Verrucalvaceae</taxon>
        <taxon>Aphanomyces</taxon>
    </lineage>
</organism>
<keyword evidence="4" id="KW-1185">Reference proteome</keyword>
<evidence type="ECO:0000313" key="4">
    <source>
        <dbReference type="Proteomes" id="UP000332933"/>
    </source>
</evidence>
<reference evidence="2" key="2">
    <citation type="submission" date="2019-06" db="EMBL/GenBank/DDBJ databases">
        <title>Genomics analysis of Aphanomyces spp. identifies a new class of oomycete effector associated with host adaptation.</title>
        <authorList>
            <person name="Gaulin E."/>
        </authorList>
    </citation>
    <scope>NUCLEOTIDE SEQUENCE</scope>
    <source>
        <strain evidence="2">CBS 578.67</strain>
    </source>
</reference>
<dbReference type="AlphaFoldDB" id="A0A485L7J9"/>
<evidence type="ECO:0000313" key="2">
    <source>
        <dbReference type="EMBL" id="KAF0691379.1"/>
    </source>
</evidence>
<gene>
    <name evidence="3" type="primary">Aste57867_17375</name>
    <name evidence="2" type="ORF">As57867_017315</name>
    <name evidence="3" type="ORF">ASTE57867_17375</name>
</gene>
<evidence type="ECO:0000313" key="3">
    <source>
        <dbReference type="EMBL" id="VFT94131.1"/>
    </source>
</evidence>
<dbReference type="EMBL" id="CAADRA010006167">
    <property type="protein sequence ID" value="VFT94131.1"/>
    <property type="molecule type" value="Genomic_DNA"/>
</dbReference>
<feature type="compositionally biased region" description="Low complexity" evidence="1">
    <location>
        <begin position="19"/>
        <end position="28"/>
    </location>
</feature>
<feature type="region of interest" description="Disordered" evidence="1">
    <location>
        <begin position="1"/>
        <end position="62"/>
    </location>
</feature>
<proteinExistence type="predicted"/>
<feature type="region of interest" description="Disordered" evidence="1">
    <location>
        <begin position="376"/>
        <end position="399"/>
    </location>
</feature>
<dbReference type="OrthoDB" id="79485at2759"/>